<evidence type="ECO:0000313" key="2">
    <source>
        <dbReference type="EMBL" id="GFY32923.1"/>
    </source>
</evidence>
<gene>
    <name evidence="2" type="ORF">TNCV_2876721</name>
</gene>
<name>A0A8X6WDJ0_TRICX</name>
<evidence type="ECO:0000256" key="1">
    <source>
        <dbReference type="SAM" id="MobiDB-lite"/>
    </source>
</evidence>
<sequence length="87" mass="10319">MYDHTTTPRAATDRNHLVQKKQPRFGKNNPLMRQKMENYLMRESRNENITPLISVSENEDIESNDSQNQNEFVAHDEKEFLELQLVD</sequence>
<dbReference type="EMBL" id="BMAU01021406">
    <property type="protein sequence ID" value="GFY32923.1"/>
    <property type="molecule type" value="Genomic_DNA"/>
</dbReference>
<protein>
    <submittedName>
        <fullName evidence="2">Uncharacterized protein</fullName>
    </submittedName>
</protein>
<dbReference type="Proteomes" id="UP000887159">
    <property type="component" value="Unassembled WGS sequence"/>
</dbReference>
<comment type="caution">
    <text evidence="2">The sequence shown here is derived from an EMBL/GenBank/DDBJ whole genome shotgun (WGS) entry which is preliminary data.</text>
</comment>
<keyword evidence="3" id="KW-1185">Reference proteome</keyword>
<organism evidence="2 3">
    <name type="scientific">Trichonephila clavipes</name>
    <name type="common">Golden silk orbweaver</name>
    <name type="synonym">Nephila clavipes</name>
    <dbReference type="NCBI Taxonomy" id="2585209"/>
    <lineage>
        <taxon>Eukaryota</taxon>
        <taxon>Metazoa</taxon>
        <taxon>Ecdysozoa</taxon>
        <taxon>Arthropoda</taxon>
        <taxon>Chelicerata</taxon>
        <taxon>Arachnida</taxon>
        <taxon>Araneae</taxon>
        <taxon>Araneomorphae</taxon>
        <taxon>Entelegynae</taxon>
        <taxon>Araneoidea</taxon>
        <taxon>Nephilidae</taxon>
        <taxon>Trichonephila</taxon>
    </lineage>
</organism>
<accession>A0A8X6WDJ0</accession>
<feature type="region of interest" description="Disordered" evidence="1">
    <location>
        <begin position="1"/>
        <end position="29"/>
    </location>
</feature>
<reference evidence="2" key="1">
    <citation type="submission" date="2020-08" db="EMBL/GenBank/DDBJ databases">
        <title>Multicomponent nature underlies the extraordinary mechanical properties of spider dragline silk.</title>
        <authorList>
            <person name="Kono N."/>
            <person name="Nakamura H."/>
            <person name="Mori M."/>
            <person name="Yoshida Y."/>
            <person name="Ohtoshi R."/>
            <person name="Malay A.D."/>
            <person name="Moran D.A.P."/>
            <person name="Tomita M."/>
            <person name="Numata K."/>
            <person name="Arakawa K."/>
        </authorList>
    </citation>
    <scope>NUCLEOTIDE SEQUENCE</scope>
</reference>
<proteinExistence type="predicted"/>
<dbReference type="AlphaFoldDB" id="A0A8X6WDJ0"/>
<evidence type="ECO:0000313" key="3">
    <source>
        <dbReference type="Proteomes" id="UP000887159"/>
    </source>
</evidence>